<protein>
    <submittedName>
        <fullName evidence="1">Uncharacterized protein</fullName>
    </submittedName>
</protein>
<comment type="caution">
    <text evidence="1">The sequence shown here is derived from an EMBL/GenBank/DDBJ whole genome shotgun (WGS) entry which is preliminary data.</text>
</comment>
<reference evidence="1 2" key="1">
    <citation type="submission" date="2011-12" db="EMBL/GenBank/DDBJ databases">
        <authorList>
            <person name="Kriszt B."/>
            <person name="Tancsics A."/>
            <person name="Cserhati M."/>
            <person name="Toth A."/>
            <person name="Nagy I."/>
            <person name="Horvath B."/>
            <person name="Tamura T."/>
            <person name="Kukolya J."/>
            <person name="Szoboszlay S."/>
        </authorList>
    </citation>
    <scope>NUCLEOTIDE SEQUENCE [LARGE SCALE GENOMIC DNA]</scope>
    <source>
        <strain evidence="1 2">AK37</strain>
    </source>
</reference>
<evidence type="ECO:0000313" key="1">
    <source>
        <dbReference type="EMBL" id="EHK82224.1"/>
    </source>
</evidence>
<name>H0JUC6_9NOCA</name>
<dbReference type="RefSeq" id="WP_006553241.1">
    <property type="nucleotide sequence ID" value="NZ_AHBW01000049.1"/>
</dbReference>
<dbReference type="Proteomes" id="UP000005064">
    <property type="component" value="Unassembled WGS sequence"/>
</dbReference>
<evidence type="ECO:0000313" key="2">
    <source>
        <dbReference type="Proteomes" id="UP000005064"/>
    </source>
</evidence>
<dbReference type="AlphaFoldDB" id="H0JUC6"/>
<organism evidence="1 2">
    <name type="scientific">Rhodococcus pyridinivorans AK37</name>
    <dbReference type="NCBI Taxonomy" id="1114960"/>
    <lineage>
        <taxon>Bacteria</taxon>
        <taxon>Bacillati</taxon>
        <taxon>Actinomycetota</taxon>
        <taxon>Actinomycetes</taxon>
        <taxon>Mycobacteriales</taxon>
        <taxon>Nocardiaceae</taxon>
        <taxon>Rhodococcus</taxon>
    </lineage>
</organism>
<sequence>MFYDNLPIWGSTIERYARDFIPDRVSMGNERYSRILFRPDERRQGEGIRAEIIIDLLHRIAVYYKIDHPDGTGIEMAASKARIISEPGNRETEEVYAIDFL</sequence>
<proteinExistence type="predicted"/>
<accession>H0JUC6</accession>
<gene>
    <name evidence="1" type="ORF">AK37_16500</name>
</gene>
<dbReference type="EMBL" id="AHBW01000049">
    <property type="protein sequence ID" value="EHK82224.1"/>
    <property type="molecule type" value="Genomic_DNA"/>
</dbReference>